<dbReference type="OrthoDB" id="3252838at2"/>
<dbReference type="SUPFAM" id="SSF52540">
    <property type="entry name" value="P-loop containing nucleoside triphosphate hydrolases"/>
    <property type="match status" value="1"/>
</dbReference>
<dbReference type="PANTHER" id="PTHR43384:SF11">
    <property type="entry name" value="SEPTUM SITE DETERMINING PROTEIN"/>
    <property type="match status" value="1"/>
</dbReference>
<gene>
    <name evidence="1" type="ORF">FE374_02055</name>
</gene>
<name>A0A5B8C237_9MICO</name>
<sequence length="333" mass="33557">MYREHQVALHGADDTVAAQVRRLAELAGTEVVVVPAGEEVAAALVLTEVGGPGRLRVRVDPARLATMPDGAAAPAVVVLPGEAEVLLDLMVAVGARHRAHTVGVVGAHGGAGASVLAATLARAAAGAGSATAVVDMDPAGGGLDVLLGVEHDPGQRWADLGSETGAILPQRLALALPEWHLVRVLSGDRRGGAPLDRVARSAVRALGQGHDVVVLDLPRQVLAAGPAGDLWLRWCADVVLLGRSGVRGGAAVLAAAPLLVAHGRAHLVMRAAAGEGGDAAELAEAAGLPLAATMRDERALAAGIEQGLSPGDQRRGHLRTAARGLVARLGLGP</sequence>
<protein>
    <recommendedName>
        <fullName evidence="3">Secretion/DNA translocation related CpaE-like protein</fullName>
    </recommendedName>
</protein>
<dbReference type="InterPro" id="IPR022521">
    <property type="entry name" value="Rv3660c"/>
</dbReference>
<dbReference type="EMBL" id="CP040915">
    <property type="protein sequence ID" value="QDC23571.1"/>
    <property type="molecule type" value="Genomic_DNA"/>
</dbReference>
<evidence type="ECO:0008006" key="3">
    <source>
        <dbReference type="Google" id="ProtNLM"/>
    </source>
</evidence>
<evidence type="ECO:0000313" key="1">
    <source>
        <dbReference type="EMBL" id="QDC23571.1"/>
    </source>
</evidence>
<dbReference type="GO" id="GO:0009898">
    <property type="term" value="C:cytoplasmic side of plasma membrane"/>
    <property type="evidence" value="ECO:0007669"/>
    <property type="project" value="TreeGrafter"/>
</dbReference>
<dbReference type="Gene3D" id="3.40.50.300">
    <property type="entry name" value="P-loop containing nucleotide triphosphate hydrolases"/>
    <property type="match status" value="1"/>
</dbReference>
<dbReference type="Proteomes" id="UP000314616">
    <property type="component" value="Chromosome"/>
</dbReference>
<accession>A0A5B8C237</accession>
<dbReference type="NCBIfam" id="TIGR03815">
    <property type="entry name" value="CpaE_hom_Actino"/>
    <property type="match status" value="1"/>
</dbReference>
<organism evidence="1 2">
    <name type="scientific">Georgenia yuyongxinii</name>
    <dbReference type="NCBI Taxonomy" id="2589797"/>
    <lineage>
        <taxon>Bacteria</taxon>
        <taxon>Bacillati</taxon>
        <taxon>Actinomycetota</taxon>
        <taxon>Actinomycetes</taxon>
        <taxon>Micrococcales</taxon>
        <taxon>Bogoriellaceae</taxon>
        <taxon>Georgenia</taxon>
    </lineage>
</organism>
<dbReference type="InterPro" id="IPR050625">
    <property type="entry name" value="ParA/MinD_ATPase"/>
</dbReference>
<reference evidence="1 2" key="1">
    <citation type="submission" date="2019-05" db="EMBL/GenBank/DDBJ databases">
        <title>Georgenia *** sp. nov., and Georgenia *** sp. nov., isolated from the intestinal contents of plateau pika (Ochotona curzoniae) in the Qinghai-Tibet plateau of China.</title>
        <authorList>
            <person name="Tian Z."/>
        </authorList>
    </citation>
    <scope>NUCLEOTIDE SEQUENCE [LARGE SCALE GENOMIC DNA]</scope>
    <source>
        <strain evidence="1 2">Z443</strain>
    </source>
</reference>
<dbReference type="PANTHER" id="PTHR43384">
    <property type="entry name" value="SEPTUM SITE-DETERMINING PROTEIN MIND HOMOLOG, CHLOROPLASTIC-RELATED"/>
    <property type="match status" value="1"/>
</dbReference>
<dbReference type="AlphaFoldDB" id="A0A5B8C237"/>
<dbReference type="GO" id="GO:0005524">
    <property type="term" value="F:ATP binding"/>
    <property type="evidence" value="ECO:0007669"/>
    <property type="project" value="TreeGrafter"/>
</dbReference>
<dbReference type="InterPro" id="IPR027417">
    <property type="entry name" value="P-loop_NTPase"/>
</dbReference>
<proteinExistence type="predicted"/>
<dbReference type="KEGG" id="gyu:FE374_02055"/>
<evidence type="ECO:0000313" key="2">
    <source>
        <dbReference type="Proteomes" id="UP000314616"/>
    </source>
</evidence>
<dbReference type="GO" id="GO:0016887">
    <property type="term" value="F:ATP hydrolysis activity"/>
    <property type="evidence" value="ECO:0007669"/>
    <property type="project" value="TreeGrafter"/>
</dbReference>
<dbReference type="GO" id="GO:0051782">
    <property type="term" value="P:negative regulation of cell division"/>
    <property type="evidence" value="ECO:0007669"/>
    <property type="project" value="TreeGrafter"/>
</dbReference>
<dbReference type="GO" id="GO:0005829">
    <property type="term" value="C:cytosol"/>
    <property type="evidence" value="ECO:0007669"/>
    <property type="project" value="TreeGrafter"/>
</dbReference>